<dbReference type="KEGG" id="dpl:KGM_215301"/>
<organism evidence="1 2">
    <name type="scientific">Danaus plexippus plexippus</name>
    <dbReference type="NCBI Taxonomy" id="278856"/>
    <lineage>
        <taxon>Eukaryota</taxon>
        <taxon>Metazoa</taxon>
        <taxon>Ecdysozoa</taxon>
        <taxon>Arthropoda</taxon>
        <taxon>Hexapoda</taxon>
        <taxon>Insecta</taxon>
        <taxon>Pterygota</taxon>
        <taxon>Neoptera</taxon>
        <taxon>Endopterygota</taxon>
        <taxon>Lepidoptera</taxon>
        <taxon>Glossata</taxon>
        <taxon>Ditrysia</taxon>
        <taxon>Papilionoidea</taxon>
        <taxon>Nymphalidae</taxon>
        <taxon>Danainae</taxon>
        <taxon>Danaini</taxon>
        <taxon>Danaina</taxon>
        <taxon>Danaus</taxon>
        <taxon>Danaus</taxon>
    </lineage>
</organism>
<comment type="caution">
    <text evidence="1">The sequence shown here is derived from an EMBL/GenBank/DDBJ whole genome shotgun (WGS) entry which is preliminary data.</text>
</comment>
<evidence type="ECO:0000313" key="2">
    <source>
        <dbReference type="Proteomes" id="UP000007151"/>
    </source>
</evidence>
<accession>A0A212F5E9</accession>
<protein>
    <submittedName>
        <fullName evidence="1">Uncharacterized protein</fullName>
    </submittedName>
</protein>
<sequence>MDKNHDYCSEPFITDCHLNGRSEAPMIRVSLAYMKSPLQSTVMPFSIQLFGTMQWRNRPVIFARLIQVLSVATAVRLNDAILKVSRTYTADTAHNDDDEFQ</sequence>
<keyword evidence="2" id="KW-1185">Reference proteome</keyword>
<gene>
    <name evidence="1" type="ORF">KGM_215301</name>
</gene>
<reference evidence="1 2" key="1">
    <citation type="journal article" date="2011" name="Cell">
        <title>The monarch butterfly genome yields insights into long-distance migration.</title>
        <authorList>
            <person name="Zhan S."/>
            <person name="Merlin C."/>
            <person name="Boore J.L."/>
            <person name="Reppert S.M."/>
        </authorList>
    </citation>
    <scope>NUCLEOTIDE SEQUENCE [LARGE SCALE GENOMIC DNA]</scope>
    <source>
        <strain evidence="1">F-2</strain>
    </source>
</reference>
<dbReference type="InParanoid" id="A0A212F5E9"/>
<name>A0A212F5E9_DANPL</name>
<evidence type="ECO:0000313" key="1">
    <source>
        <dbReference type="EMBL" id="OWR48953.1"/>
    </source>
</evidence>
<dbReference type="AlphaFoldDB" id="A0A212F5E9"/>
<dbReference type="EMBL" id="AGBW02010203">
    <property type="protein sequence ID" value="OWR48953.1"/>
    <property type="molecule type" value="Genomic_DNA"/>
</dbReference>
<proteinExistence type="predicted"/>
<dbReference type="Proteomes" id="UP000007151">
    <property type="component" value="Unassembled WGS sequence"/>
</dbReference>